<dbReference type="AlphaFoldDB" id="A0A381NFQ4"/>
<feature type="non-terminal residue" evidence="1">
    <location>
        <position position="1"/>
    </location>
</feature>
<protein>
    <recommendedName>
        <fullName evidence="2">DUF4835 domain-containing protein</fullName>
    </recommendedName>
</protein>
<accession>A0A381NFQ4</accession>
<name>A0A381NFQ4_9ZZZZ</name>
<proteinExistence type="predicted"/>
<evidence type="ECO:0008006" key="2">
    <source>
        <dbReference type="Google" id="ProtNLM"/>
    </source>
</evidence>
<sequence>MVRLSSFVISIFFIITPIFPQFGSIKIDFDDRLLRSDEKHDLLNLKEDIRQFYLNTSWDKEYSDLDIPLHIQLIFEGAASKGNVKTYICKALFSNGGELRYFDKGVQFYYSTGTSLYFDLVLFEPLSAFLAYYAHIILGGEIDTYDFKGGNAAYEIARDIGLRGAASDYQKGWGTRISLVDDISKNTGLRSARLSYYIAKDLINQGNIEEAVEEFNNMLNGLEQSYIDFRREQSTQFFMKIHSETLAKLFSKIGRRNLLADLKQLDPDN</sequence>
<dbReference type="EMBL" id="UINC01000331">
    <property type="protein sequence ID" value="SUZ53395.1"/>
    <property type="molecule type" value="Genomic_DNA"/>
</dbReference>
<reference evidence="1" key="1">
    <citation type="submission" date="2018-05" db="EMBL/GenBank/DDBJ databases">
        <authorList>
            <person name="Lanie J.A."/>
            <person name="Ng W.-L."/>
            <person name="Kazmierczak K.M."/>
            <person name="Andrzejewski T.M."/>
            <person name="Davidsen T.M."/>
            <person name="Wayne K.J."/>
            <person name="Tettelin H."/>
            <person name="Glass J.I."/>
            <person name="Rusch D."/>
            <person name="Podicherti R."/>
            <person name="Tsui H.-C.T."/>
            <person name="Winkler M.E."/>
        </authorList>
    </citation>
    <scope>NUCLEOTIDE SEQUENCE</scope>
</reference>
<dbReference type="Pfam" id="PF16119">
    <property type="entry name" value="DUF4835"/>
    <property type="match status" value="1"/>
</dbReference>
<gene>
    <name evidence="1" type="ORF">METZ01_LOCUS6249</name>
</gene>
<organism evidence="1">
    <name type="scientific">marine metagenome</name>
    <dbReference type="NCBI Taxonomy" id="408172"/>
    <lineage>
        <taxon>unclassified sequences</taxon>
        <taxon>metagenomes</taxon>
        <taxon>ecological metagenomes</taxon>
    </lineage>
</organism>
<dbReference type="InterPro" id="IPR032274">
    <property type="entry name" value="DUF4835"/>
</dbReference>
<feature type="non-terminal residue" evidence="1">
    <location>
        <position position="269"/>
    </location>
</feature>
<evidence type="ECO:0000313" key="1">
    <source>
        <dbReference type="EMBL" id="SUZ53395.1"/>
    </source>
</evidence>